<dbReference type="Pfam" id="PF22527">
    <property type="entry name" value="DEXQc_Suv3"/>
    <property type="match status" value="1"/>
</dbReference>
<dbReference type="Gene3D" id="1.20.58.1080">
    <property type="match status" value="1"/>
</dbReference>
<sequence length="822" mass="93044">MNPLLRNAYKWPKCTPASIAAFSTAPTLWRKGGNISVRRKEHERNVTKLHHEINDALDQLKDSLDHGESSPRGRASKNKTTFSQKRSYQMFEVLVRARVTKMFQEMGDFRQRAEDWRAFGVNNQVQLDKAIGLFRKALDTSFAKATDGGKIGRSDNPLFWNLRNSFVKGDNRGLSTELVHSFQTFLMQERFPEAINELHKEIADLRFPYEWYPATRMLQRTVHLHVGPTNSGKTYNALKALEGAKTGIYAGPLRLLAHEIWSRFTAKGKPCALVTGEEVRIPEGVDRWFHSCTVEMSPLNKPVDVAVVDEIQMIASEDRGWAWTQAVLGLQAKELHLCGEDRVVELIQDLCARVGDKCIVHRYQRLNPLETMSKSLRGDFNNLEKGDAVVAFSRIALHKLKAGIEQATGKRCAIVYGSLPPETRAQQAALFNDPNNDYDFLAASDAIGMGLNLEIKRVIFESSSKFDGNKIRSLTIPEIKQIGGRAGRYRTAAAEIVSAKEGAGEDAPQEKKPESNTGWVTAFDFRDLNDIQDAFKREAKPIETAGLFPPANIIERFHTYFPPKTPTSFVLTRMRELARLSPRFHLCDFDTALEIADVIQPYNLSVADRCVFLNCPVSFRTGRDGQSNGQKEALQAFAKCVAEMGSGHLLDFDCINLGILDMDQETRMTMHNDSTYLQRLEALHQVITLYLWLSYRYEGVFQSQSLAFKVKEIVESRITEFLDKLTYVTYSQAKRRQALREAAERHRMAEKQLLGEEEQEHLQEHHEEEPEEPLIENVEGLDPEDILGQTQVVIEEKKAESEPEPEPEPARTSDAEKNQGSG</sequence>
<dbReference type="SUPFAM" id="SSF52540">
    <property type="entry name" value="P-loop containing nucleoside triphosphate hydrolases"/>
    <property type="match status" value="1"/>
</dbReference>
<dbReference type="GO" id="GO:0005524">
    <property type="term" value="F:ATP binding"/>
    <property type="evidence" value="ECO:0007669"/>
    <property type="project" value="UniProtKB-KW"/>
</dbReference>
<dbReference type="GO" id="GO:0016787">
    <property type="term" value="F:hydrolase activity"/>
    <property type="evidence" value="ECO:0007669"/>
    <property type="project" value="UniProtKB-KW"/>
</dbReference>
<keyword evidence="6" id="KW-0378">Hydrolase</keyword>
<dbReference type="FunFam" id="1.20.272.40:FF:000002">
    <property type="entry name" value="ATP-dependent RNA helicase SUV3, mitochondrial"/>
    <property type="match status" value="1"/>
</dbReference>
<organism evidence="14 15">
    <name type="scientific">Triangularia setosa</name>
    <dbReference type="NCBI Taxonomy" id="2587417"/>
    <lineage>
        <taxon>Eukaryota</taxon>
        <taxon>Fungi</taxon>
        <taxon>Dikarya</taxon>
        <taxon>Ascomycota</taxon>
        <taxon>Pezizomycotina</taxon>
        <taxon>Sordariomycetes</taxon>
        <taxon>Sordariomycetidae</taxon>
        <taxon>Sordariales</taxon>
        <taxon>Podosporaceae</taxon>
        <taxon>Triangularia</taxon>
    </lineage>
</organism>
<evidence type="ECO:0000256" key="12">
    <source>
        <dbReference type="SAM" id="MobiDB-lite"/>
    </source>
</evidence>
<evidence type="ECO:0000256" key="1">
    <source>
        <dbReference type="ARBA" id="ARBA00001936"/>
    </source>
</evidence>
<evidence type="ECO:0000256" key="3">
    <source>
        <dbReference type="ARBA" id="ARBA00004173"/>
    </source>
</evidence>
<gene>
    <name evidence="14" type="ORF">QBC36DRAFT_316632</name>
</gene>
<dbReference type="Gene3D" id="1.20.272.40">
    <property type="match status" value="1"/>
</dbReference>
<evidence type="ECO:0000256" key="6">
    <source>
        <dbReference type="ARBA" id="ARBA00022801"/>
    </source>
</evidence>
<comment type="catalytic activity">
    <reaction evidence="11">
        <text>ATP + H2O = ADP + phosphate + H(+)</text>
        <dbReference type="Rhea" id="RHEA:13065"/>
        <dbReference type="ChEBI" id="CHEBI:15377"/>
        <dbReference type="ChEBI" id="CHEBI:15378"/>
        <dbReference type="ChEBI" id="CHEBI:30616"/>
        <dbReference type="ChEBI" id="CHEBI:43474"/>
        <dbReference type="ChEBI" id="CHEBI:456216"/>
        <dbReference type="EC" id="3.6.4.13"/>
    </reaction>
</comment>
<dbReference type="GO" id="GO:0003724">
    <property type="term" value="F:RNA helicase activity"/>
    <property type="evidence" value="ECO:0007669"/>
    <property type="project" value="UniProtKB-EC"/>
</dbReference>
<evidence type="ECO:0000256" key="5">
    <source>
        <dbReference type="ARBA" id="ARBA00022741"/>
    </source>
</evidence>
<dbReference type="CDD" id="cd17913">
    <property type="entry name" value="DEXQc_Suv3"/>
    <property type="match status" value="1"/>
</dbReference>
<dbReference type="InterPro" id="IPR001650">
    <property type="entry name" value="Helicase_C-like"/>
</dbReference>
<dbReference type="PANTHER" id="PTHR12131">
    <property type="entry name" value="ATP-DEPENDENT RNA AND DNA HELICASE"/>
    <property type="match status" value="1"/>
</dbReference>
<feature type="domain" description="Helicase C-terminal" evidence="13">
    <location>
        <begin position="346"/>
        <end position="543"/>
    </location>
</feature>
<dbReference type="InterPro" id="IPR050699">
    <property type="entry name" value="RNA-DNA_Helicase"/>
</dbReference>
<dbReference type="InterPro" id="IPR027417">
    <property type="entry name" value="P-loop_NTPase"/>
</dbReference>
<dbReference type="FunFam" id="3.40.50.300:FF:000269">
    <property type="entry name" value="ATP-dependent RNA helicase SUPV3L1, mitochondrial"/>
    <property type="match status" value="1"/>
</dbReference>
<evidence type="ECO:0000256" key="11">
    <source>
        <dbReference type="ARBA" id="ARBA00047984"/>
    </source>
</evidence>
<dbReference type="GO" id="GO:0045025">
    <property type="term" value="C:mitochondrial degradosome"/>
    <property type="evidence" value="ECO:0007669"/>
    <property type="project" value="TreeGrafter"/>
</dbReference>
<dbReference type="EMBL" id="MU866083">
    <property type="protein sequence ID" value="KAK4181811.1"/>
    <property type="molecule type" value="Genomic_DNA"/>
</dbReference>
<keyword evidence="10" id="KW-0496">Mitochondrion</keyword>
<dbReference type="InterPro" id="IPR055206">
    <property type="entry name" value="DEXQc_SUV3"/>
</dbReference>
<proteinExistence type="predicted"/>
<reference evidence="14" key="1">
    <citation type="journal article" date="2023" name="Mol. Phylogenet. Evol.">
        <title>Genome-scale phylogeny and comparative genomics of the fungal order Sordariales.</title>
        <authorList>
            <person name="Hensen N."/>
            <person name="Bonometti L."/>
            <person name="Westerberg I."/>
            <person name="Brannstrom I.O."/>
            <person name="Guillou S."/>
            <person name="Cros-Aarteil S."/>
            <person name="Calhoun S."/>
            <person name="Haridas S."/>
            <person name="Kuo A."/>
            <person name="Mondo S."/>
            <person name="Pangilinan J."/>
            <person name="Riley R."/>
            <person name="LaButti K."/>
            <person name="Andreopoulos B."/>
            <person name="Lipzen A."/>
            <person name="Chen C."/>
            <person name="Yan M."/>
            <person name="Daum C."/>
            <person name="Ng V."/>
            <person name="Clum A."/>
            <person name="Steindorff A."/>
            <person name="Ohm R.A."/>
            <person name="Martin F."/>
            <person name="Silar P."/>
            <person name="Natvig D.O."/>
            <person name="Lalanne C."/>
            <person name="Gautier V."/>
            <person name="Ament-Velasquez S.L."/>
            <person name="Kruys A."/>
            <person name="Hutchinson M.I."/>
            <person name="Powell A.J."/>
            <person name="Barry K."/>
            <person name="Miller A.N."/>
            <person name="Grigoriev I.V."/>
            <person name="Debuchy R."/>
            <person name="Gladieux P."/>
            <person name="Hiltunen Thoren M."/>
            <person name="Johannesson H."/>
        </authorList>
    </citation>
    <scope>NUCLEOTIDE SEQUENCE</scope>
    <source>
        <strain evidence="14">CBS 892.96</strain>
    </source>
</reference>
<dbReference type="Proteomes" id="UP001302321">
    <property type="component" value="Unassembled WGS sequence"/>
</dbReference>
<dbReference type="PROSITE" id="PS51194">
    <property type="entry name" value="HELICASE_CTER"/>
    <property type="match status" value="1"/>
</dbReference>
<keyword evidence="15" id="KW-1185">Reference proteome</keyword>
<dbReference type="InterPro" id="IPR022192">
    <property type="entry name" value="SUV3_C"/>
</dbReference>
<dbReference type="InterPro" id="IPR044774">
    <property type="entry name" value="Suv3_DEXQc"/>
</dbReference>
<evidence type="ECO:0000313" key="14">
    <source>
        <dbReference type="EMBL" id="KAK4181811.1"/>
    </source>
</evidence>
<keyword evidence="5" id="KW-0547">Nucleotide-binding</keyword>
<feature type="compositionally biased region" description="Basic and acidic residues" evidence="12">
    <location>
        <begin position="808"/>
        <end position="822"/>
    </location>
</feature>
<dbReference type="AlphaFoldDB" id="A0AAN6WHA3"/>
<feature type="region of interest" description="Disordered" evidence="12">
    <location>
        <begin position="62"/>
        <end position="82"/>
    </location>
</feature>
<dbReference type="GO" id="GO:0000965">
    <property type="term" value="P:mitochondrial RNA 3'-end processing"/>
    <property type="evidence" value="ECO:0007669"/>
    <property type="project" value="TreeGrafter"/>
</dbReference>
<comment type="cofactor">
    <cofactor evidence="1">
        <name>Mn(2+)</name>
        <dbReference type="ChEBI" id="CHEBI:29035"/>
    </cofactor>
</comment>
<feature type="compositionally biased region" description="Basic and acidic residues" evidence="12">
    <location>
        <begin position="62"/>
        <end position="71"/>
    </location>
</feature>
<dbReference type="CDD" id="cd18805">
    <property type="entry name" value="SF2_C_suv3"/>
    <property type="match status" value="1"/>
</dbReference>
<protein>
    <recommendedName>
        <fullName evidence="4">RNA helicase</fullName>
        <ecNumber evidence="4">3.6.4.13</ecNumber>
    </recommendedName>
</protein>
<evidence type="ECO:0000256" key="9">
    <source>
        <dbReference type="ARBA" id="ARBA00022946"/>
    </source>
</evidence>
<comment type="caution">
    <text evidence="14">The sequence shown here is derived from an EMBL/GenBank/DDBJ whole genome shotgun (WGS) entry which is preliminary data.</text>
</comment>
<dbReference type="Gene3D" id="3.40.50.300">
    <property type="entry name" value="P-loop containing nucleotide triphosphate hydrolases"/>
    <property type="match status" value="2"/>
</dbReference>
<evidence type="ECO:0000256" key="4">
    <source>
        <dbReference type="ARBA" id="ARBA00012552"/>
    </source>
</evidence>
<feature type="region of interest" description="Disordered" evidence="12">
    <location>
        <begin position="757"/>
        <end position="822"/>
    </location>
</feature>
<evidence type="ECO:0000256" key="7">
    <source>
        <dbReference type="ARBA" id="ARBA00022806"/>
    </source>
</evidence>
<keyword evidence="7" id="KW-0347">Helicase</keyword>
<dbReference type="Pfam" id="PF18147">
    <property type="entry name" value="Suv3_C_1"/>
    <property type="match status" value="1"/>
</dbReference>
<accession>A0AAN6WHA3</accession>
<dbReference type="SMART" id="SM00490">
    <property type="entry name" value="HELICc"/>
    <property type="match status" value="1"/>
</dbReference>
<keyword evidence="8" id="KW-0067">ATP-binding</keyword>
<evidence type="ECO:0000256" key="10">
    <source>
        <dbReference type="ARBA" id="ARBA00023128"/>
    </source>
</evidence>
<evidence type="ECO:0000256" key="2">
    <source>
        <dbReference type="ARBA" id="ARBA00001946"/>
    </source>
</evidence>
<dbReference type="EC" id="3.6.4.13" evidence="4"/>
<reference evidence="14" key="2">
    <citation type="submission" date="2023-05" db="EMBL/GenBank/DDBJ databases">
        <authorList>
            <consortium name="Lawrence Berkeley National Laboratory"/>
            <person name="Steindorff A."/>
            <person name="Hensen N."/>
            <person name="Bonometti L."/>
            <person name="Westerberg I."/>
            <person name="Brannstrom I.O."/>
            <person name="Guillou S."/>
            <person name="Cros-Aarteil S."/>
            <person name="Calhoun S."/>
            <person name="Haridas S."/>
            <person name="Kuo A."/>
            <person name="Mondo S."/>
            <person name="Pangilinan J."/>
            <person name="Riley R."/>
            <person name="Labutti K."/>
            <person name="Andreopoulos B."/>
            <person name="Lipzen A."/>
            <person name="Chen C."/>
            <person name="Yanf M."/>
            <person name="Daum C."/>
            <person name="Ng V."/>
            <person name="Clum A."/>
            <person name="Ohm R."/>
            <person name="Martin F."/>
            <person name="Silar P."/>
            <person name="Natvig D."/>
            <person name="Lalanne C."/>
            <person name="Gautier V."/>
            <person name="Ament-Velasquez S.L."/>
            <person name="Kruys A."/>
            <person name="Hutchinson M.I."/>
            <person name="Powell A.J."/>
            <person name="Barry K."/>
            <person name="Miller A.N."/>
            <person name="Grigoriev I.V."/>
            <person name="Debuchy R."/>
            <person name="Gladieux P."/>
            <person name="Thoren M.H."/>
            <person name="Johannesson H."/>
        </authorList>
    </citation>
    <scope>NUCLEOTIDE SEQUENCE</scope>
    <source>
        <strain evidence="14">CBS 892.96</strain>
    </source>
</reference>
<dbReference type="FunFam" id="3.40.50.300:FF:000957">
    <property type="entry name" value="ATP-dependent RNA helicase SUV3L, mitochondrial"/>
    <property type="match status" value="1"/>
</dbReference>
<comment type="cofactor">
    <cofactor evidence="2">
        <name>Mg(2+)</name>
        <dbReference type="ChEBI" id="CHEBI:18420"/>
    </cofactor>
</comment>
<evidence type="ECO:0000313" key="15">
    <source>
        <dbReference type="Proteomes" id="UP001302321"/>
    </source>
</evidence>
<dbReference type="Pfam" id="PF12513">
    <property type="entry name" value="SUV3_C"/>
    <property type="match status" value="1"/>
</dbReference>
<dbReference type="PANTHER" id="PTHR12131:SF1">
    <property type="entry name" value="ATP-DEPENDENT RNA HELICASE SUPV3L1, MITOCHONDRIAL-RELATED"/>
    <property type="match status" value="1"/>
</dbReference>
<feature type="compositionally biased region" description="Acidic residues" evidence="12">
    <location>
        <begin position="769"/>
        <end position="785"/>
    </location>
</feature>
<evidence type="ECO:0000259" key="13">
    <source>
        <dbReference type="PROSITE" id="PS51194"/>
    </source>
</evidence>
<dbReference type="Pfam" id="PF00271">
    <property type="entry name" value="Helicase_C"/>
    <property type="match status" value="1"/>
</dbReference>
<feature type="compositionally biased region" description="Basic and acidic residues" evidence="12">
    <location>
        <begin position="757"/>
        <end position="768"/>
    </location>
</feature>
<evidence type="ECO:0000256" key="8">
    <source>
        <dbReference type="ARBA" id="ARBA00022840"/>
    </source>
</evidence>
<keyword evidence="9" id="KW-0809">Transit peptide</keyword>
<dbReference type="InterPro" id="IPR041082">
    <property type="entry name" value="Suv3_C_1"/>
</dbReference>
<name>A0AAN6WHA3_9PEZI</name>
<comment type="subcellular location">
    <subcellularLocation>
        <location evidence="3">Mitochondrion</location>
    </subcellularLocation>
</comment>